<organism evidence="4 5">
    <name type="scientific">Malus domestica</name>
    <name type="common">Apple</name>
    <name type="synonym">Pyrus malus</name>
    <dbReference type="NCBI Taxonomy" id="3750"/>
    <lineage>
        <taxon>Eukaryota</taxon>
        <taxon>Viridiplantae</taxon>
        <taxon>Streptophyta</taxon>
        <taxon>Embryophyta</taxon>
        <taxon>Tracheophyta</taxon>
        <taxon>Spermatophyta</taxon>
        <taxon>Magnoliopsida</taxon>
        <taxon>eudicotyledons</taxon>
        <taxon>Gunneridae</taxon>
        <taxon>Pentapetalae</taxon>
        <taxon>rosids</taxon>
        <taxon>fabids</taxon>
        <taxon>Rosales</taxon>
        <taxon>Rosaceae</taxon>
        <taxon>Amygdaloideae</taxon>
        <taxon>Maleae</taxon>
        <taxon>Malus</taxon>
    </lineage>
</organism>
<evidence type="ECO:0000256" key="2">
    <source>
        <dbReference type="SAM" id="Phobius"/>
    </source>
</evidence>
<keyword evidence="2" id="KW-1133">Transmembrane helix</keyword>
<evidence type="ECO:0000313" key="5">
    <source>
        <dbReference type="Proteomes" id="UP000290289"/>
    </source>
</evidence>
<dbReference type="AlphaFoldDB" id="A0A498HK10"/>
<protein>
    <recommendedName>
        <fullName evidence="6">RxLR effector protein</fullName>
    </recommendedName>
</protein>
<evidence type="ECO:0000256" key="1">
    <source>
        <dbReference type="SAM" id="MobiDB-lite"/>
    </source>
</evidence>
<keyword evidence="5" id="KW-1185">Reference proteome</keyword>
<evidence type="ECO:0008006" key="6">
    <source>
        <dbReference type="Google" id="ProtNLM"/>
    </source>
</evidence>
<feature type="transmembrane region" description="Helical" evidence="2">
    <location>
        <begin position="85"/>
        <end position="104"/>
    </location>
</feature>
<feature type="region of interest" description="Disordered" evidence="1">
    <location>
        <begin position="51"/>
        <end position="73"/>
    </location>
</feature>
<gene>
    <name evidence="4" type="ORF">DVH24_025359</name>
</gene>
<feature type="chain" id="PRO_5019750312" description="RxLR effector protein" evidence="3">
    <location>
        <begin position="23"/>
        <end position="258"/>
    </location>
</feature>
<accession>A0A498HK10</accession>
<feature type="compositionally biased region" description="Polar residues" evidence="1">
    <location>
        <begin position="57"/>
        <end position="67"/>
    </location>
</feature>
<keyword evidence="2" id="KW-0472">Membrane</keyword>
<feature type="region of interest" description="Disordered" evidence="1">
    <location>
        <begin position="136"/>
        <end position="174"/>
    </location>
</feature>
<proteinExistence type="predicted"/>
<reference evidence="4 5" key="1">
    <citation type="submission" date="2018-10" db="EMBL/GenBank/DDBJ databases">
        <title>A high-quality apple genome assembly.</title>
        <authorList>
            <person name="Hu J."/>
        </authorList>
    </citation>
    <scope>NUCLEOTIDE SEQUENCE [LARGE SCALE GENOMIC DNA]</scope>
    <source>
        <strain evidence="5">cv. HFTH1</strain>
        <tissue evidence="4">Young leaf</tissue>
    </source>
</reference>
<feature type="signal peptide" evidence="3">
    <location>
        <begin position="1"/>
        <end position="22"/>
    </location>
</feature>
<name>A0A498HK10_MALDO</name>
<evidence type="ECO:0000256" key="3">
    <source>
        <dbReference type="SAM" id="SignalP"/>
    </source>
</evidence>
<dbReference type="EMBL" id="RDQH01000342">
    <property type="protein sequence ID" value="RXH71858.1"/>
    <property type="molecule type" value="Genomic_DNA"/>
</dbReference>
<feature type="compositionally biased region" description="Polar residues" evidence="1">
    <location>
        <begin position="140"/>
        <end position="153"/>
    </location>
</feature>
<keyword evidence="2" id="KW-0812">Transmembrane</keyword>
<comment type="caution">
    <text evidence="4">The sequence shown here is derived from an EMBL/GenBank/DDBJ whole genome shotgun (WGS) entry which is preliminary data.</text>
</comment>
<evidence type="ECO:0000313" key="4">
    <source>
        <dbReference type="EMBL" id="RXH71858.1"/>
    </source>
</evidence>
<dbReference type="Proteomes" id="UP000290289">
    <property type="component" value="Chromosome 16"/>
</dbReference>
<sequence>MRTLLVTCVAFALILASLQADAKRLTLNERHLLASLKNDQNQGRSTAFVANSGAKYQPQSQTTNNNEAKLDQDDGDANESYGHLISMRTLLITCVAFALILAFLQADAKRLTPNERHLLASLKNDQNQVRSTAVVADGNAKNQPQSQTANNNEAKLDEDDGDANESYGQYGNAPTGNDSHLVDLGMDAYKIFSQQLRNELGWGDVDVLQLAVVLSGVLEKEGERKAISEIDERTGVIGSKRSTMGGFPIRVFFDPVVT</sequence>
<keyword evidence="3" id="KW-0732">Signal</keyword>